<feature type="compositionally biased region" description="Polar residues" evidence="1">
    <location>
        <begin position="69"/>
        <end position="94"/>
    </location>
</feature>
<proteinExistence type="predicted"/>
<dbReference type="InterPro" id="IPR018800">
    <property type="entry name" value="PRCC"/>
</dbReference>
<evidence type="ECO:0000256" key="1">
    <source>
        <dbReference type="SAM" id="MobiDB-lite"/>
    </source>
</evidence>
<reference evidence="2 3" key="1">
    <citation type="journal article" date="2022" name="bioRxiv">
        <title>Genomics of Preaxostyla Flagellates Illuminates Evolutionary Transitions and the Path Towards Mitochondrial Loss.</title>
        <authorList>
            <person name="Novak L.V.F."/>
            <person name="Treitli S.C."/>
            <person name="Pyrih J."/>
            <person name="Halakuc P."/>
            <person name="Pipaliya S.V."/>
            <person name="Vacek V."/>
            <person name="Brzon O."/>
            <person name="Soukal P."/>
            <person name="Eme L."/>
            <person name="Dacks J.B."/>
            <person name="Karnkowska A."/>
            <person name="Elias M."/>
            <person name="Hampl V."/>
        </authorList>
    </citation>
    <scope>NUCLEOTIDE SEQUENCE [LARGE SCALE GENOMIC DNA]</scope>
    <source>
        <strain evidence="2">NAU3</strain>
        <tissue evidence="2">Gut</tissue>
    </source>
</reference>
<evidence type="ECO:0000313" key="2">
    <source>
        <dbReference type="EMBL" id="KAK2964949.1"/>
    </source>
</evidence>
<dbReference type="Pfam" id="PF10253">
    <property type="entry name" value="PRCC"/>
    <property type="match status" value="1"/>
</dbReference>
<organism evidence="2 3">
    <name type="scientific">Blattamonas nauphoetae</name>
    <dbReference type="NCBI Taxonomy" id="2049346"/>
    <lineage>
        <taxon>Eukaryota</taxon>
        <taxon>Metamonada</taxon>
        <taxon>Preaxostyla</taxon>
        <taxon>Oxymonadida</taxon>
        <taxon>Blattamonas</taxon>
    </lineage>
</organism>
<protein>
    <submittedName>
        <fullName evidence="2">Uncharacterized protein</fullName>
    </submittedName>
</protein>
<sequence>MTSKDHDIKDSESDQSDTESSDDIPLHELLGLSAGLESKEEKGEKRVRRSEPSPQLPPPTKIHHLEPQCSMNLSDAPQPAQQSIVTNPPSSVVLTENKLPENVSQQALPKTKKRRGPFDYDESQLIKINQDDLQKRHDGEEFIIKRPTATANLPTSRSQVHTKVERTRHQITYLLTESQDKLPMLEEKWAEGARKRMEGRKRYGFI</sequence>
<keyword evidence="3" id="KW-1185">Reference proteome</keyword>
<feature type="region of interest" description="Disordered" evidence="1">
    <location>
        <begin position="1"/>
        <end position="117"/>
    </location>
</feature>
<feature type="compositionally biased region" description="Basic and acidic residues" evidence="1">
    <location>
        <begin position="1"/>
        <end position="12"/>
    </location>
</feature>
<evidence type="ECO:0000313" key="3">
    <source>
        <dbReference type="Proteomes" id="UP001281761"/>
    </source>
</evidence>
<feature type="compositionally biased region" description="Acidic residues" evidence="1">
    <location>
        <begin position="13"/>
        <end position="22"/>
    </location>
</feature>
<dbReference type="EMBL" id="JARBJD010000001">
    <property type="protein sequence ID" value="KAK2964949.1"/>
    <property type="molecule type" value="Genomic_DNA"/>
</dbReference>
<name>A0ABQ9YMG6_9EUKA</name>
<comment type="caution">
    <text evidence="2">The sequence shown here is derived from an EMBL/GenBank/DDBJ whole genome shotgun (WGS) entry which is preliminary data.</text>
</comment>
<dbReference type="Proteomes" id="UP001281761">
    <property type="component" value="Unassembled WGS sequence"/>
</dbReference>
<accession>A0ABQ9YMG6</accession>
<gene>
    <name evidence="2" type="ORF">BLNAU_250</name>
</gene>